<dbReference type="SUPFAM" id="SSF55904">
    <property type="entry name" value="Ornithine decarboxylase C-terminal domain"/>
    <property type="match status" value="1"/>
</dbReference>
<comment type="caution">
    <text evidence="8">The sequence shown here is derived from an EMBL/GenBank/DDBJ whole genome shotgun (WGS) entry which is preliminary data.</text>
</comment>
<dbReference type="InterPro" id="IPR015424">
    <property type="entry name" value="PyrdxlP-dep_Trfase"/>
</dbReference>
<dbReference type="Gene3D" id="3.40.640.10">
    <property type="entry name" value="Type I PLP-dependent aspartate aminotransferase-like (Major domain)"/>
    <property type="match status" value="1"/>
</dbReference>
<comment type="cofactor">
    <cofactor evidence="1">
        <name>pyridoxal 5'-phosphate</name>
        <dbReference type="ChEBI" id="CHEBI:597326"/>
    </cofactor>
</comment>
<evidence type="ECO:0000259" key="6">
    <source>
        <dbReference type="Pfam" id="PF01276"/>
    </source>
</evidence>
<evidence type="ECO:0008006" key="10">
    <source>
        <dbReference type="Google" id="ProtNLM"/>
    </source>
</evidence>
<dbReference type="EMBL" id="BQMJ01000037">
    <property type="protein sequence ID" value="GJQ12817.1"/>
    <property type="molecule type" value="Genomic_DNA"/>
</dbReference>
<dbReference type="InterPro" id="IPR015421">
    <property type="entry name" value="PyrdxlP-dep_Trfase_major"/>
</dbReference>
<evidence type="ECO:0000313" key="8">
    <source>
        <dbReference type="EMBL" id="GJQ12817.1"/>
    </source>
</evidence>
<dbReference type="AlphaFoldDB" id="A0A9C7URW2"/>
<protein>
    <recommendedName>
        <fullName evidence="10">Lysine decarboxylase</fullName>
    </recommendedName>
</protein>
<keyword evidence="5" id="KW-0456">Lyase</keyword>
<dbReference type="InterPro" id="IPR008286">
    <property type="entry name" value="Prn/Lys/Arg_de-COase_C"/>
</dbReference>
<feature type="domain" description="Orn/Lys/Arg decarboxylase C-terminal" evidence="7">
    <location>
        <begin position="447"/>
        <end position="533"/>
    </location>
</feature>
<evidence type="ECO:0000313" key="9">
    <source>
        <dbReference type="Proteomes" id="UP001061958"/>
    </source>
</evidence>
<keyword evidence="3" id="KW-0210">Decarboxylase</keyword>
<evidence type="ECO:0000256" key="4">
    <source>
        <dbReference type="ARBA" id="ARBA00022898"/>
    </source>
</evidence>
<accession>A0A9C7URW2</accession>
<evidence type="ECO:0000256" key="2">
    <source>
        <dbReference type="ARBA" id="ARBA00010671"/>
    </source>
</evidence>
<gene>
    <name evidence="8" type="ORF">GpartN1_g4608.t1</name>
</gene>
<organism evidence="8 9">
    <name type="scientific">Galdieria partita</name>
    <dbReference type="NCBI Taxonomy" id="83374"/>
    <lineage>
        <taxon>Eukaryota</taxon>
        <taxon>Rhodophyta</taxon>
        <taxon>Bangiophyceae</taxon>
        <taxon>Galdieriales</taxon>
        <taxon>Galdieriaceae</taxon>
        <taxon>Galdieria</taxon>
    </lineage>
</organism>
<dbReference type="OrthoDB" id="5978656at2759"/>
<keyword evidence="9" id="KW-1185">Reference proteome</keyword>
<reference evidence="8" key="2">
    <citation type="submission" date="2022-01" db="EMBL/GenBank/DDBJ databases">
        <authorList>
            <person name="Hirooka S."/>
            <person name="Miyagishima S.Y."/>
        </authorList>
    </citation>
    <scope>NUCLEOTIDE SEQUENCE</scope>
    <source>
        <strain evidence="8">NBRC 102759</strain>
    </source>
</reference>
<name>A0A9C7URW2_9RHOD</name>
<dbReference type="Proteomes" id="UP001061958">
    <property type="component" value="Unassembled WGS sequence"/>
</dbReference>
<reference evidence="8" key="1">
    <citation type="journal article" date="2022" name="Proc. Natl. Acad. Sci. U.S.A.">
        <title>Life cycle and functional genomics of the unicellular red alga Galdieria for elucidating algal and plant evolution and industrial use.</title>
        <authorList>
            <person name="Hirooka S."/>
            <person name="Itabashi T."/>
            <person name="Ichinose T.M."/>
            <person name="Onuma R."/>
            <person name="Fujiwara T."/>
            <person name="Yamashita S."/>
            <person name="Jong L.W."/>
            <person name="Tomita R."/>
            <person name="Iwane A.H."/>
            <person name="Miyagishima S.Y."/>
        </authorList>
    </citation>
    <scope>NUCLEOTIDE SEQUENCE</scope>
    <source>
        <strain evidence="8">NBRC 102759</strain>
    </source>
</reference>
<dbReference type="Gene3D" id="3.90.100.10">
    <property type="entry name" value="Orn/Lys/Arg decarboxylase, C-terminal domain"/>
    <property type="match status" value="1"/>
</dbReference>
<sequence>MSVSFVVNHSFIYHRHGIKLKRKSNNLLSRVYSNVKQGTSVPRPLFDKLVEESKRIKASFHFPGHKRGSAIPSCMLNSFGPSMFSADLPELPALDNLANPSGVIKEAEELAAKVFSAGKSWFLVNGATSGVLAALMSCCRPKRKVLVPRNVHQSVLYGLILCGSIPVYISPNYHVEYNIAFEIPESSLEEQLREHRGEVDAVVIVSPTYHGYVSNISDISEICRRYNAILIVDEAHGAHFIFHPSFPPPALRSGADIVVHGTHKCLTSLTQTGMLHLSSDALLSGRVDANRISNALQLFQTSSPNYLLLASLDASRQQFETKGEAMLENALYLASLAKRQLEEIPGFRILGKRNPNDMFDPTRMNVVLREDYWDCNGFDMDQLLIENYGVYAELPSFNHLVFIVSPGNVESDISCLVDALKQISIERKKDNNITPKDVSQNCLHWQHFGKVVSRLLQSPFPRQRMSPREAFYHPDRQFVPFVDSEGRIAACTVSCYPPGIPILLPGEEISHDALVVIDTLKQFGATITGFHEDNNTIQVV</sequence>
<dbReference type="PANTHER" id="PTHR43277:SF4">
    <property type="entry name" value="ARGININE DECARBOXYLASE"/>
    <property type="match status" value="1"/>
</dbReference>
<comment type="similarity">
    <text evidence="2">Belongs to the Orn/Lys/Arg decarboxylase class-I family.</text>
</comment>
<dbReference type="InterPro" id="IPR052357">
    <property type="entry name" value="Orn_Lys_Arg_decarboxylase-I"/>
</dbReference>
<dbReference type="InterPro" id="IPR000310">
    <property type="entry name" value="Orn/Lys/Arg_deCO2ase_major_dom"/>
</dbReference>
<evidence type="ECO:0000256" key="1">
    <source>
        <dbReference type="ARBA" id="ARBA00001933"/>
    </source>
</evidence>
<dbReference type="Pfam" id="PF03711">
    <property type="entry name" value="OKR_DC_1_C"/>
    <property type="match status" value="1"/>
</dbReference>
<evidence type="ECO:0000256" key="5">
    <source>
        <dbReference type="ARBA" id="ARBA00023239"/>
    </source>
</evidence>
<dbReference type="InterPro" id="IPR036633">
    <property type="entry name" value="Prn/Lys/Arg_de-COase_C_sf"/>
</dbReference>
<evidence type="ECO:0000259" key="7">
    <source>
        <dbReference type="Pfam" id="PF03711"/>
    </source>
</evidence>
<dbReference type="PANTHER" id="PTHR43277">
    <property type="entry name" value="ARGININE DECARBOXYLASE"/>
    <property type="match status" value="1"/>
</dbReference>
<dbReference type="GO" id="GO:0016831">
    <property type="term" value="F:carboxy-lyase activity"/>
    <property type="evidence" value="ECO:0007669"/>
    <property type="project" value="UniProtKB-KW"/>
</dbReference>
<feature type="domain" description="Orn/Lys/Arg decarboxylases family 1 pyridoxal-P attachment site" evidence="6">
    <location>
        <begin position="44"/>
        <end position="371"/>
    </location>
</feature>
<proteinExistence type="inferred from homology"/>
<keyword evidence="4" id="KW-0663">Pyridoxal phosphate</keyword>
<dbReference type="CDD" id="cd00615">
    <property type="entry name" value="Orn_deC_like"/>
    <property type="match status" value="1"/>
</dbReference>
<dbReference type="SUPFAM" id="SSF53383">
    <property type="entry name" value="PLP-dependent transferases"/>
    <property type="match status" value="1"/>
</dbReference>
<dbReference type="Pfam" id="PF01276">
    <property type="entry name" value="OKR_DC_1"/>
    <property type="match status" value="1"/>
</dbReference>
<evidence type="ECO:0000256" key="3">
    <source>
        <dbReference type="ARBA" id="ARBA00022793"/>
    </source>
</evidence>